<organism evidence="3 4">
    <name type="scientific">Paenactinomyces guangxiensis</name>
    <dbReference type="NCBI Taxonomy" id="1490290"/>
    <lineage>
        <taxon>Bacteria</taxon>
        <taxon>Bacillati</taxon>
        <taxon>Bacillota</taxon>
        <taxon>Bacilli</taxon>
        <taxon>Bacillales</taxon>
        <taxon>Thermoactinomycetaceae</taxon>
        <taxon>Paenactinomyces</taxon>
    </lineage>
</organism>
<reference evidence="3 4" key="1">
    <citation type="submission" date="2020-07" db="EMBL/GenBank/DDBJ databases">
        <authorList>
            <person name="Feng H."/>
        </authorList>
    </citation>
    <scope>NUCLEOTIDE SEQUENCE [LARGE SCALE GENOMIC DNA]</scope>
    <source>
        <strain evidence="4">s-10</strain>
    </source>
</reference>
<sequence>MRSIWEKWKITIIIAIVTSFSVAAPAFARWSDQTLLPSLASYNIFGLTRDLVGQTDEMLHDTKQLQNEVAQASDTLDALDKQNQLLSSQIQTNRSIQSELNQQLAGNVKARELMKQILDREEKTYSFTKKVAAQANQITVQMNTSVNQLGHVAENTGAIGENTRKLNGQMDDLLVQLDQSVKNFRFIARITDALSYLEKKTGLDLPVPRQPNDDKKNGTPLLPLPEKPVEGILDSLLPNKKEPNRAEEDKGLLDLLLP</sequence>
<protein>
    <submittedName>
        <fullName evidence="3">Uncharacterized protein</fullName>
    </submittedName>
</protein>
<feature type="region of interest" description="Disordered" evidence="2">
    <location>
        <begin position="203"/>
        <end position="258"/>
    </location>
</feature>
<proteinExistence type="predicted"/>
<evidence type="ECO:0000313" key="3">
    <source>
        <dbReference type="EMBL" id="MBA4494499.1"/>
    </source>
</evidence>
<evidence type="ECO:0000256" key="2">
    <source>
        <dbReference type="SAM" id="MobiDB-lite"/>
    </source>
</evidence>
<comment type="caution">
    <text evidence="3">The sequence shown here is derived from an EMBL/GenBank/DDBJ whole genome shotgun (WGS) entry which is preliminary data.</text>
</comment>
<dbReference type="Proteomes" id="UP000535491">
    <property type="component" value="Unassembled WGS sequence"/>
</dbReference>
<keyword evidence="1" id="KW-0175">Coiled coil</keyword>
<evidence type="ECO:0000256" key="1">
    <source>
        <dbReference type="SAM" id="Coils"/>
    </source>
</evidence>
<gene>
    <name evidence="3" type="ORF">H1191_09285</name>
</gene>
<feature type="compositionally biased region" description="Basic and acidic residues" evidence="2">
    <location>
        <begin position="239"/>
        <end position="252"/>
    </location>
</feature>
<dbReference type="RefSeq" id="WP_181751736.1">
    <property type="nucleotide sequence ID" value="NZ_JACEIQ010000007.1"/>
</dbReference>
<feature type="coiled-coil region" evidence="1">
    <location>
        <begin position="62"/>
        <end position="89"/>
    </location>
</feature>
<name>A0A7W1WR12_9BACL</name>
<keyword evidence="4" id="KW-1185">Reference proteome</keyword>
<evidence type="ECO:0000313" key="4">
    <source>
        <dbReference type="Proteomes" id="UP000535491"/>
    </source>
</evidence>
<dbReference type="AlphaFoldDB" id="A0A7W1WR12"/>
<dbReference type="EMBL" id="JACEIQ010000007">
    <property type="protein sequence ID" value="MBA4494499.1"/>
    <property type="molecule type" value="Genomic_DNA"/>
</dbReference>
<accession>A0A7W1WR12</accession>